<evidence type="ECO:0000256" key="1">
    <source>
        <dbReference type="SAM" id="MobiDB-lite"/>
    </source>
</evidence>
<sequence>MASSSSVSDVKSTAVVKYSSVKWPLQFSTIGLNTDLNHPPTDPRGLTVYFDRSIPANSNFSKFLSVNMAHSYQDLVGQVDVISSSKSIKSLLKMPFSSSPQISIMVHRLGKTLLLEDFDIVKHIIRKQAEEWTWLRNYYYDVIAKEEKEKQSKCLDGSPANREAILNNMYMNLIRHSFAASENGEACTVVAAQNDPDQLNSFRNTFSKDLKGFHHETLWKFQDISMLIDSDLPIFGGGSSRRPCISLRLRDSRSPPINILTGLDYWLDNLMSNVPEVAMCYHINGFVQKYEVMKTEDIPNLENSSFDPNEVLDIAQNIMSFIKRNAAVEGHTYWLYKSENDEMVKLYDLTDLCKDKIVTGENPFTVPVGLLCHRVARNLRTSGQRRNADSRAMFENCLRLLDDTKYCQECADAHFHLSDMWVPDKSINDIWQEKRRISEPPSDLYDEDSTESDDSSKGDKQEGSPDKTRSETVKKATRGVDSSNEKEMKNSVALKELVVRGMVKKKAWQTVQANRIAGTTDERCREALSHIRKGLNCIDKDLIRVKNESELLKQQPHSPSRVIPLPYAPLNINTKDNNQSSKGGTPQGSKEQEPQMCNPLTPIPMPYHQKAKEEASRNTSKASSSVGTSSGTKETRTAKTKPSASHAPVPDERTRSSTANKETSEEKSWHFQAKFQLLKKASITYFVLAKEFFEIKKFGHTLRHLRYAIHCFEALFELEVNLMKDNQICELQALLFYLAGQTRISLYPNYTAARHDFEELGEEEAAILHSAQAVVPNPKMAWMYEWSPSLHTNLLAARDLFKRASQLPAVSKKPISFQTTLRKDLGACLMNLGSVQTDICKDKILKNDEPLDTIQTYITKCMENFTQAISIFNTLGERNMAAHNYSNMGYMHNLAAAVIHNRLPKDVILHPEEREHVFKAIEYYEKSAKSYEGDESYDPYRQKAYETLYMQYYQMGYQYTDKVANCTDEDLENLKDYLQKSLKYCTLAIQEPFLMKSTSTAANNCLNLAYVVEAELFRTKNMTRRKHLKQKLVEYFLKAIELYKLLKWPMHQIFTVTLWMEGILSEAKNGAGFGSINLPARKKCLRNILCHISDLKQAIDDASSGKANIEERPVYIFHKKDFTGAVDDMLGVLNQTFSAVLKWVSAHQQVKDLYKRTLRMTAMKDDLVSLYPLLSDFLSDLKSALASDPFH</sequence>
<dbReference type="STRING" id="188477.A0A3S1BT68"/>
<dbReference type="PANTHER" id="PTHR15000:SF1">
    <property type="entry name" value="ERYTHROID DIFFERENTIATION-RELATED FACTOR 1"/>
    <property type="match status" value="1"/>
</dbReference>
<feature type="compositionally biased region" description="Low complexity" evidence="1">
    <location>
        <begin position="619"/>
        <end position="632"/>
    </location>
</feature>
<dbReference type="GO" id="GO:0045893">
    <property type="term" value="P:positive regulation of DNA-templated transcription"/>
    <property type="evidence" value="ECO:0007669"/>
    <property type="project" value="TreeGrafter"/>
</dbReference>
<dbReference type="PANTHER" id="PTHR15000">
    <property type="entry name" value="ERYTHROID DIFFERENTIATION-RELATED FACTOR 1"/>
    <property type="match status" value="1"/>
</dbReference>
<evidence type="ECO:0000259" key="2">
    <source>
        <dbReference type="Pfam" id="PF23788"/>
    </source>
</evidence>
<accession>A0A3S1BT68</accession>
<gene>
    <name evidence="3" type="ORF">EGW08_001270</name>
</gene>
<proteinExistence type="predicted"/>
<feature type="region of interest" description="Disordered" evidence="1">
    <location>
        <begin position="550"/>
        <end position="665"/>
    </location>
</feature>
<feature type="region of interest" description="Disordered" evidence="1">
    <location>
        <begin position="438"/>
        <end position="487"/>
    </location>
</feature>
<name>A0A3S1BT68_ELYCH</name>
<comment type="caution">
    <text evidence="3">The sequence shown here is derived from an EMBL/GenBank/DDBJ whole genome shotgun (WGS) entry which is preliminary data.</text>
</comment>
<dbReference type="Proteomes" id="UP000271974">
    <property type="component" value="Unassembled WGS sequence"/>
</dbReference>
<reference evidence="3 4" key="1">
    <citation type="submission" date="2019-01" db="EMBL/GenBank/DDBJ databases">
        <title>A draft genome assembly of the solar-powered sea slug Elysia chlorotica.</title>
        <authorList>
            <person name="Cai H."/>
            <person name="Li Q."/>
            <person name="Fang X."/>
            <person name="Li J."/>
            <person name="Curtis N.E."/>
            <person name="Altenburger A."/>
            <person name="Shibata T."/>
            <person name="Feng M."/>
            <person name="Maeda T."/>
            <person name="Schwartz J.A."/>
            <person name="Shigenobu S."/>
            <person name="Lundholm N."/>
            <person name="Nishiyama T."/>
            <person name="Yang H."/>
            <person name="Hasebe M."/>
            <person name="Li S."/>
            <person name="Pierce S.K."/>
            <person name="Wang J."/>
        </authorList>
    </citation>
    <scope>NUCLEOTIDE SEQUENCE [LARGE SCALE GENOMIC DNA]</scope>
    <source>
        <strain evidence="3">EC2010</strain>
        <tissue evidence="3">Whole organism of an adult</tissue>
    </source>
</reference>
<protein>
    <recommendedName>
        <fullName evidence="2">EDRF1 N-terminal domain-containing protein</fullName>
    </recommendedName>
</protein>
<evidence type="ECO:0000313" key="3">
    <source>
        <dbReference type="EMBL" id="RUS90966.1"/>
    </source>
</evidence>
<evidence type="ECO:0000313" key="4">
    <source>
        <dbReference type="Proteomes" id="UP000271974"/>
    </source>
</evidence>
<keyword evidence="4" id="KW-1185">Reference proteome</keyword>
<feature type="compositionally biased region" description="Basic and acidic residues" evidence="1">
    <location>
        <begin position="454"/>
        <end position="474"/>
    </location>
</feature>
<dbReference type="InterPro" id="IPR011990">
    <property type="entry name" value="TPR-like_helical_dom_sf"/>
</dbReference>
<dbReference type="OrthoDB" id="419432at2759"/>
<dbReference type="Gene3D" id="1.25.40.10">
    <property type="entry name" value="Tetratricopeptide repeat domain"/>
    <property type="match status" value="1"/>
</dbReference>
<dbReference type="EMBL" id="RQTK01000021">
    <property type="protein sequence ID" value="RUS90966.1"/>
    <property type="molecule type" value="Genomic_DNA"/>
</dbReference>
<dbReference type="InterPro" id="IPR056582">
    <property type="entry name" value="EDRF1_N"/>
</dbReference>
<organism evidence="3 4">
    <name type="scientific">Elysia chlorotica</name>
    <name type="common">Eastern emerald elysia</name>
    <name type="synonym">Sea slug</name>
    <dbReference type="NCBI Taxonomy" id="188477"/>
    <lineage>
        <taxon>Eukaryota</taxon>
        <taxon>Metazoa</taxon>
        <taxon>Spiralia</taxon>
        <taxon>Lophotrochozoa</taxon>
        <taxon>Mollusca</taxon>
        <taxon>Gastropoda</taxon>
        <taxon>Heterobranchia</taxon>
        <taxon>Euthyneura</taxon>
        <taxon>Panpulmonata</taxon>
        <taxon>Sacoglossa</taxon>
        <taxon>Placobranchoidea</taxon>
        <taxon>Plakobranchidae</taxon>
        <taxon>Elysia</taxon>
    </lineage>
</organism>
<feature type="compositionally biased region" description="Acidic residues" evidence="1">
    <location>
        <begin position="444"/>
        <end position="453"/>
    </location>
</feature>
<feature type="domain" description="EDRF1 N-terminal" evidence="2">
    <location>
        <begin position="9"/>
        <end position="180"/>
    </location>
</feature>
<feature type="compositionally biased region" description="Polar residues" evidence="1">
    <location>
        <begin position="571"/>
        <end position="589"/>
    </location>
</feature>
<feature type="domain" description="EDRF1 N-terminal" evidence="2">
    <location>
        <begin position="194"/>
        <end position="456"/>
    </location>
</feature>
<dbReference type="AlphaFoldDB" id="A0A3S1BT68"/>
<dbReference type="Pfam" id="PF23788">
    <property type="entry name" value="EDRF1_N"/>
    <property type="match status" value="2"/>
</dbReference>